<dbReference type="Pfam" id="PF13559">
    <property type="entry name" value="DUF4129"/>
    <property type="match status" value="1"/>
</dbReference>
<feature type="transmembrane region" description="Helical" evidence="2">
    <location>
        <begin position="216"/>
        <end position="234"/>
    </location>
</feature>
<dbReference type="Proteomes" id="UP000612956">
    <property type="component" value="Unassembled WGS sequence"/>
</dbReference>
<feature type="compositionally biased region" description="Polar residues" evidence="1">
    <location>
        <begin position="1"/>
        <end position="19"/>
    </location>
</feature>
<protein>
    <recommendedName>
        <fullName evidence="3">Protein-glutamine gamma-glutamyltransferase-like C-terminal domain-containing protein</fullName>
    </recommendedName>
</protein>
<name>A0A917VAF0_9NOCA</name>
<evidence type="ECO:0000256" key="1">
    <source>
        <dbReference type="SAM" id="MobiDB-lite"/>
    </source>
</evidence>
<evidence type="ECO:0000259" key="3">
    <source>
        <dbReference type="Pfam" id="PF13559"/>
    </source>
</evidence>
<dbReference type="EMBL" id="BMMW01000002">
    <property type="protein sequence ID" value="GGK54976.1"/>
    <property type="molecule type" value="Genomic_DNA"/>
</dbReference>
<sequence>MTHNNSHENGTPDANQRNLSAGPPPDTTPAAIGTPGSAATDPHSQIDAARNPTNFGAHGPGTAGTAGTGGGPNFDPVIPAPPNLNAAADHRAAAENAAARRDFDQALRERFRAVLRALEQGGALPVRRSRTAQETANEAVEQSGELHPAALSFDEVVYGGRQATEDEYRRLEYADRYSQSAPPPKPEAAIVEITESAPKKRRALPPLPALLRSPKFWAVVAACVALAILVLATTQSCGAPTAPKPPVIPDAPDLPPPDSDEPWDWGAGHDSILAGKPPWLIFGGLQLLIAFGIFAMWRGRRRGALVGEPLPVEIPANELLGGQAGLYRRSRDYEYVARILRDATMRRIRTRVTGGDPATIIASRLSADPTLITSVLTGPVPDEATLYHVAAHLEWIETEL</sequence>
<feature type="region of interest" description="Disordered" evidence="1">
    <location>
        <begin position="1"/>
        <end position="81"/>
    </location>
</feature>
<accession>A0A917VAF0</accession>
<keyword evidence="2" id="KW-0472">Membrane</keyword>
<evidence type="ECO:0000313" key="4">
    <source>
        <dbReference type="EMBL" id="GGK54976.1"/>
    </source>
</evidence>
<organism evidence="4 5">
    <name type="scientific">Nocardia camponoti</name>
    <dbReference type="NCBI Taxonomy" id="1616106"/>
    <lineage>
        <taxon>Bacteria</taxon>
        <taxon>Bacillati</taxon>
        <taxon>Actinomycetota</taxon>
        <taxon>Actinomycetes</taxon>
        <taxon>Mycobacteriales</taxon>
        <taxon>Nocardiaceae</taxon>
        <taxon>Nocardia</taxon>
    </lineage>
</organism>
<keyword evidence="2" id="KW-1133">Transmembrane helix</keyword>
<dbReference type="InterPro" id="IPR025403">
    <property type="entry name" value="TgpA-like_C"/>
</dbReference>
<proteinExistence type="predicted"/>
<feature type="domain" description="Protein-glutamine gamma-glutamyltransferase-like C-terminal" evidence="3">
    <location>
        <begin position="110"/>
        <end position="176"/>
    </location>
</feature>
<comment type="caution">
    <text evidence="4">The sequence shown here is derived from an EMBL/GenBank/DDBJ whole genome shotgun (WGS) entry which is preliminary data.</text>
</comment>
<reference evidence="4" key="2">
    <citation type="submission" date="2020-09" db="EMBL/GenBank/DDBJ databases">
        <authorList>
            <person name="Sun Q."/>
            <person name="Zhou Y."/>
        </authorList>
    </citation>
    <scope>NUCLEOTIDE SEQUENCE</scope>
    <source>
        <strain evidence="4">CGMCC 4.7278</strain>
    </source>
</reference>
<feature type="compositionally biased region" description="Gly residues" evidence="1">
    <location>
        <begin position="58"/>
        <end position="72"/>
    </location>
</feature>
<dbReference type="AlphaFoldDB" id="A0A917VAF0"/>
<gene>
    <name evidence="4" type="ORF">GCM10011591_28590</name>
</gene>
<keyword evidence="2" id="KW-0812">Transmembrane</keyword>
<evidence type="ECO:0000256" key="2">
    <source>
        <dbReference type="SAM" id="Phobius"/>
    </source>
</evidence>
<evidence type="ECO:0000313" key="5">
    <source>
        <dbReference type="Proteomes" id="UP000612956"/>
    </source>
</evidence>
<reference evidence="4" key="1">
    <citation type="journal article" date="2014" name="Int. J. Syst. Evol. Microbiol.">
        <title>Complete genome sequence of Corynebacterium casei LMG S-19264T (=DSM 44701T), isolated from a smear-ripened cheese.</title>
        <authorList>
            <consortium name="US DOE Joint Genome Institute (JGI-PGF)"/>
            <person name="Walter F."/>
            <person name="Albersmeier A."/>
            <person name="Kalinowski J."/>
            <person name="Ruckert C."/>
        </authorList>
    </citation>
    <scope>NUCLEOTIDE SEQUENCE</scope>
    <source>
        <strain evidence="4">CGMCC 4.7278</strain>
    </source>
</reference>
<dbReference type="RefSeq" id="WP_229683957.1">
    <property type="nucleotide sequence ID" value="NZ_BMMW01000002.1"/>
</dbReference>
<keyword evidence="5" id="KW-1185">Reference proteome</keyword>
<feature type="transmembrane region" description="Helical" evidence="2">
    <location>
        <begin position="279"/>
        <end position="297"/>
    </location>
</feature>